<evidence type="ECO:0008006" key="3">
    <source>
        <dbReference type="Google" id="ProtNLM"/>
    </source>
</evidence>
<keyword evidence="2" id="KW-1185">Reference proteome</keyword>
<dbReference type="GO" id="GO:0003824">
    <property type="term" value="F:catalytic activity"/>
    <property type="evidence" value="ECO:0007669"/>
    <property type="project" value="InterPro"/>
</dbReference>
<dbReference type="GO" id="GO:0009116">
    <property type="term" value="P:nucleoside metabolic process"/>
    <property type="evidence" value="ECO:0007669"/>
    <property type="project" value="InterPro"/>
</dbReference>
<organism evidence="1 2">
    <name type="scientific">Neurospora hispaniola</name>
    <dbReference type="NCBI Taxonomy" id="588809"/>
    <lineage>
        <taxon>Eukaryota</taxon>
        <taxon>Fungi</taxon>
        <taxon>Dikarya</taxon>
        <taxon>Ascomycota</taxon>
        <taxon>Pezizomycotina</taxon>
        <taxon>Sordariomycetes</taxon>
        <taxon>Sordariomycetidae</taxon>
        <taxon>Sordariales</taxon>
        <taxon>Sordariaceae</taxon>
        <taxon>Neurospora</taxon>
    </lineage>
</organism>
<dbReference type="Proteomes" id="UP001285908">
    <property type="component" value="Unassembled WGS sequence"/>
</dbReference>
<dbReference type="InterPro" id="IPR035994">
    <property type="entry name" value="Nucleoside_phosphorylase_sf"/>
</dbReference>
<dbReference type="PANTHER" id="PTHR46082:SF6">
    <property type="entry name" value="AAA+ ATPASE DOMAIN-CONTAINING PROTEIN-RELATED"/>
    <property type="match status" value="1"/>
</dbReference>
<dbReference type="EMBL" id="JAULSX010000005">
    <property type="protein sequence ID" value="KAK3490271.1"/>
    <property type="molecule type" value="Genomic_DNA"/>
</dbReference>
<reference evidence="1 2" key="1">
    <citation type="journal article" date="2023" name="Mol. Phylogenet. Evol.">
        <title>Genome-scale phylogeny and comparative genomics of the fungal order Sordariales.</title>
        <authorList>
            <person name="Hensen N."/>
            <person name="Bonometti L."/>
            <person name="Westerberg I."/>
            <person name="Brannstrom I.O."/>
            <person name="Guillou S."/>
            <person name="Cros-Aarteil S."/>
            <person name="Calhoun S."/>
            <person name="Haridas S."/>
            <person name="Kuo A."/>
            <person name="Mondo S."/>
            <person name="Pangilinan J."/>
            <person name="Riley R."/>
            <person name="LaButti K."/>
            <person name="Andreopoulos B."/>
            <person name="Lipzen A."/>
            <person name="Chen C."/>
            <person name="Yan M."/>
            <person name="Daum C."/>
            <person name="Ng V."/>
            <person name="Clum A."/>
            <person name="Steindorff A."/>
            <person name="Ohm R.A."/>
            <person name="Martin F."/>
            <person name="Silar P."/>
            <person name="Natvig D.O."/>
            <person name="Lalanne C."/>
            <person name="Gautier V."/>
            <person name="Ament-Velasquez S.L."/>
            <person name="Kruys A."/>
            <person name="Hutchinson M.I."/>
            <person name="Powell A.J."/>
            <person name="Barry K."/>
            <person name="Miller A.N."/>
            <person name="Grigoriev I.V."/>
            <person name="Debuchy R."/>
            <person name="Gladieux P."/>
            <person name="Hiltunen Thoren M."/>
            <person name="Johannesson H."/>
        </authorList>
    </citation>
    <scope>NUCLEOTIDE SEQUENCE [LARGE SCALE GENOMIC DNA]</scope>
    <source>
        <strain evidence="1 2">FGSC 10403</strain>
    </source>
</reference>
<sequence length="377" mass="41851">MAAPAGTGNERAYSRPTSRDEFEIAIICALTREMDAARVGSADAVVRSAKHRDTYAEKGIIALEMEGAGIWDVLPCLVIKGVCDYADSHKNKGWQDYAAATAASVAKAFLDRYQGAGKISRHANEHRTIPTPAPFLNAPFQPDDDFVERDEIMSWLQTELNNKGSRAALVGLGGVGYILWVHAGTQALFIKSFRGIAQELSLDGWDNVKADVLRLVLNWLRSDNRQWLMILDNADDINVFDPVPGERRDSGSEAASLTALKPLDFLRRCQHGNILITSRCEKVVRRLGVGLHFRQVEPMIKDQARQLLRHKLATVEDEYGEENLVHALDCIPLAITQAAAYINHLAPTGRASVRVYLDQFRESENNQALSSQPPPRR</sequence>
<proteinExistence type="predicted"/>
<name>A0AAJ0I5C3_9PEZI</name>
<dbReference type="InterPro" id="IPR053137">
    <property type="entry name" value="NLR-like"/>
</dbReference>
<evidence type="ECO:0000313" key="1">
    <source>
        <dbReference type="EMBL" id="KAK3490271.1"/>
    </source>
</evidence>
<dbReference type="PANTHER" id="PTHR46082">
    <property type="entry name" value="ATP/GTP-BINDING PROTEIN-RELATED"/>
    <property type="match status" value="1"/>
</dbReference>
<evidence type="ECO:0000313" key="2">
    <source>
        <dbReference type="Proteomes" id="UP001285908"/>
    </source>
</evidence>
<dbReference type="Gene3D" id="3.40.50.300">
    <property type="entry name" value="P-loop containing nucleotide triphosphate hydrolases"/>
    <property type="match status" value="1"/>
</dbReference>
<dbReference type="RefSeq" id="XP_062691454.1">
    <property type="nucleotide sequence ID" value="XM_062840191.1"/>
</dbReference>
<dbReference type="InterPro" id="IPR027417">
    <property type="entry name" value="P-loop_NTPase"/>
</dbReference>
<dbReference type="SUPFAM" id="SSF53167">
    <property type="entry name" value="Purine and uridine phosphorylases"/>
    <property type="match status" value="1"/>
</dbReference>
<comment type="caution">
    <text evidence="1">The sequence shown here is derived from an EMBL/GenBank/DDBJ whole genome shotgun (WGS) entry which is preliminary data.</text>
</comment>
<accession>A0AAJ0I5C3</accession>
<dbReference type="GeneID" id="87877813"/>
<gene>
    <name evidence="1" type="ORF">B0T23DRAFT_429391</name>
</gene>
<protein>
    <recommendedName>
        <fullName evidence="3">NB-ARC domain-containing protein</fullName>
    </recommendedName>
</protein>
<dbReference type="SUPFAM" id="SSF52540">
    <property type="entry name" value="P-loop containing nucleoside triphosphate hydrolases"/>
    <property type="match status" value="1"/>
</dbReference>
<dbReference type="Gene3D" id="3.40.50.1580">
    <property type="entry name" value="Nucleoside phosphorylase domain"/>
    <property type="match status" value="1"/>
</dbReference>
<dbReference type="AlphaFoldDB" id="A0AAJ0I5C3"/>